<dbReference type="GO" id="GO:0045504">
    <property type="term" value="F:dynein heavy chain binding"/>
    <property type="evidence" value="ECO:0007669"/>
    <property type="project" value="TreeGrafter"/>
</dbReference>
<evidence type="ECO:0000256" key="3">
    <source>
        <dbReference type="ARBA" id="ARBA00022490"/>
    </source>
</evidence>
<dbReference type="GO" id="GO:0005813">
    <property type="term" value="C:centrosome"/>
    <property type="evidence" value="ECO:0007669"/>
    <property type="project" value="TreeGrafter"/>
</dbReference>
<dbReference type="AlphaFoldDB" id="A0A8T0DUD5"/>
<evidence type="ECO:0000256" key="10">
    <source>
        <dbReference type="RuleBase" id="RU366047"/>
    </source>
</evidence>
<dbReference type="PANTHER" id="PTHR12688">
    <property type="entry name" value="DYNEIN LIGHT INTERMEDIATE CHAIN"/>
    <property type="match status" value="1"/>
</dbReference>
<feature type="compositionally biased region" description="Polar residues" evidence="11">
    <location>
        <begin position="486"/>
        <end position="512"/>
    </location>
</feature>
<name>A0A8T0DUD5_9TREM</name>
<comment type="similarity">
    <text evidence="10">Belongs to the dynein light intermediate chain family.</text>
</comment>
<keyword evidence="8 10" id="KW-0505">Motor protein</keyword>
<evidence type="ECO:0000313" key="12">
    <source>
        <dbReference type="EMBL" id="KAF8571555.1"/>
    </source>
</evidence>
<dbReference type="GO" id="GO:0005524">
    <property type="term" value="F:ATP binding"/>
    <property type="evidence" value="ECO:0007669"/>
    <property type="project" value="UniProtKB-KW"/>
</dbReference>
<feature type="compositionally biased region" description="Basic and acidic residues" evidence="11">
    <location>
        <begin position="695"/>
        <end position="710"/>
    </location>
</feature>
<keyword evidence="13" id="KW-1185">Reference proteome</keyword>
<feature type="compositionally biased region" description="Polar residues" evidence="11">
    <location>
        <begin position="414"/>
        <end position="423"/>
    </location>
</feature>
<dbReference type="GO" id="GO:0005868">
    <property type="term" value="C:cytoplasmic dynein complex"/>
    <property type="evidence" value="ECO:0007669"/>
    <property type="project" value="UniProtKB-UniRule"/>
</dbReference>
<dbReference type="Proteomes" id="UP000699462">
    <property type="component" value="Unassembled WGS sequence"/>
</dbReference>
<feature type="compositionally biased region" description="Polar residues" evidence="11">
    <location>
        <begin position="373"/>
        <end position="399"/>
    </location>
</feature>
<evidence type="ECO:0000256" key="6">
    <source>
        <dbReference type="ARBA" id="ARBA00022840"/>
    </source>
</evidence>
<dbReference type="GO" id="GO:0005874">
    <property type="term" value="C:microtubule"/>
    <property type="evidence" value="ECO:0007669"/>
    <property type="project" value="UniProtKB-KW"/>
</dbReference>
<evidence type="ECO:0000256" key="9">
    <source>
        <dbReference type="ARBA" id="ARBA00023212"/>
    </source>
</evidence>
<comment type="subunit">
    <text evidence="10">Homodimer. The cytoplasmic dynein 1 complex consists of two catalytic heavy chains (HCs) and a number of non-catalytic subunits presented by intermediate chains (ICs).</text>
</comment>
<feature type="compositionally biased region" description="Basic and acidic residues" evidence="11">
    <location>
        <begin position="666"/>
        <end position="679"/>
    </location>
</feature>
<feature type="compositionally biased region" description="Basic and acidic residues" evidence="11">
    <location>
        <begin position="536"/>
        <end position="549"/>
    </location>
</feature>
<feature type="compositionally biased region" description="Basic and acidic residues" evidence="11">
    <location>
        <begin position="597"/>
        <end position="611"/>
    </location>
</feature>
<evidence type="ECO:0000313" key="13">
    <source>
        <dbReference type="Proteomes" id="UP000699462"/>
    </source>
</evidence>
<keyword evidence="7 10" id="KW-0243">Dynein</keyword>
<protein>
    <recommendedName>
        <fullName evidence="10">Dynein light intermediate chain</fullName>
    </recommendedName>
</protein>
<feature type="compositionally biased region" description="Basic and acidic residues" evidence="11">
    <location>
        <begin position="514"/>
        <end position="525"/>
    </location>
</feature>
<keyword evidence="3 10" id="KW-0963">Cytoplasm</keyword>
<evidence type="ECO:0000256" key="4">
    <source>
        <dbReference type="ARBA" id="ARBA00022701"/>
    </source>
</evidence>
<dbReference type="InterPro" id="IPR022780">
    <property type="entry name" value="Dynein_light_int_chain"/>
</dbReference>
<evidence type="ECO:0000256" key="1">
    <source>
        <dbReference type="ARBA" id="ARBA00004245"/>
    </source>
</evidence>
<feature type="region of interest" description="Disordered" evidence="11">
    <location>
        <begin position="246"/>
        <end position="273"/>
    </location>
</feature>
<dbReference type="GO" id="GO:0007018">
    <property type="term" value="P:microtubule-based movement"/>
    <property type="evidence" value="ECO:0007669"/>
    <property type="project" value="InterPro"/>
</dbReference>
<accession>A0A8T0DUD5</accession>
<feature type="compositionally biased region" description="Polar residues" evidence="11">
    <location>
        <begin position="646"/>
        <end position="663"/>
    </location>
</feature>
<dbReference type="EMBL" id="JTDF01000449">
    <property type="protein sequence ID" value="KAF8571555.1"/>
    <property type="molecule type" value="Genomic_DNA"/>
</dbReference>
<feature type="compositionally biased region" description="Polar residues" evidence="11">
    <location>
        <begin position="577"/>
        <end position="594"/>
    </location>
</feature>
<gene>
    <name evidence="12" type="ORF">P879_05573</name>
</gene>
<evidence type="ECO:0000256" key="5">
    <source>
        <dbReference type="ARBA" id="ARBA00022741"/>
    </source>
</evidence>
<evidence type="ECO:0000256" key="2">
    <source>
        <dbReference type="ARBA" id="ARBA00022448"/>
    </source>
</evidence>
<dbReference type="PANTHER" id="PTHR12688:SF0">
    <property type="entry name" value="DYNEIN LIGHT INTERMEDIATE CHAIN"/>
    <property type="match status" value="1"/>
</dbReference>
<dbReference type="OrthoDB" id="27603at2759"/>
<dbReference type="Pfam" id="PF05783">
    <property type="entry name" value="DLIC"/>
    <property type="match status" value="2"/>
</dbReference>
<evidence type="ECO:0000256" key="8">
    <source>
        <dbReference type="ARBA" id="ARBA00023175"/>
    </source>
</evidence>
<reference evidence="12 13" key="1">
    <citation type="submission" date="2019-07" db="EMBL/GenBank/DDBJ databases">
        <title>Annotation for the trematode Paragonimus westermani.</title>
        <authorList>
            <person name="Choi Y.-J."/>
        </authorList>
    </citation>
    <scope>NUCLEOTIDE SEQUENCE [LARGE SCALE GENOMIC DNA]</scope>
    <source>
        <strain evidence="12">180907_Pwestermani</strain>
    </source>
</reference>
<feature type="compositionally biased region" description="Basic and acidic residues" evidence="11">
    <location>
        <begin position="625"/>
        <end position="645"/>
    </location>
</feature>
<sequence>MAVICLDLSEPWSMLNDLQLWLQLLQQHVVRLKLKDGEFHKLQMSTEGHFNSYIDPTSNKNTLGTNGDENLNTTLAAGVIAGRRTSVLPVSTEDDFQWPYTPLHPVTVVDENTLSVGGEPTLYNPFGIPLLVVVTKSDVYTSLERELGYTDEHFDAIQYHLRKICLGYRAGLVYVSTKEEINTELLKRYLKHRLFGLSFNASANVVEPTSVFIPCGWDNAHRLDLLEKNLSEILLKDDFESHLPRPTTLRGRTSAKHVKGISDGGATAEDSLTLQTVEDEQTFLARMQAQLANQETTPTGGNTSAEVDDSMSLEATGTPNGAQLPQPMMSDKEAVLSSFFNSLLTRKNLTETTAASNAPAPTQKPASIRKPNSRNLASEQTKKPNQPDQSLVKRTQRLTPETRQKKEGVPICSPHTSPQISTVDNRETEASSSSIIVKKTSGKPSVELTEEARKANTETAHPLEVVSSKTLNQKTSVDEPGVLKTKSGNQGSANKSNNITKVNTSPACSQYRGSDLKQTREKSTVETKTGSAVDRPASKQEPESWKTTEQKAVAKSNASSLTKSDSRKTEDEPAKDLQSNAKESAQASRENPNRSVRLIDEKPVNKIEVARKAPKFTIITSGNSAEKEMPQEKDQMDHNTAEKNQQRTSSSQDTTVKKTTFCGSHSSKEKSSTEIETAQKKTKNIMRPQPIGKNLQHDSQPDPSKDKPTS</sequence>
<evidence type="ECO:0000256" key="7">
    <source>
        <dbReference type="ARBA" id="ARBA00023017"/>
    </source>
</evidence>
<comment type="subcellular location">
    <subcellularLocation>
        <location evidence="1 10">Cytoplasm</location>
        <location evidence="1 10">Cytoskeleton</location>
    </subcellularLocation>
</comment>
<comment type="caution">
    <text evidence="12">The sequence shown here is derived from an EMBL/GenBank/DDBJ whole genome shotgun (WGS) entry which is preliminary data.</text>
</comment>
<proteinExistence type="inferred from homology"/>
<keyword evidence="4 10" id="KW-0493">Microtubule</keyword>
<keyword evidence="2 10" id="KW-0813">Transport</keyword>
<keyword evidence="5 10" id="KW-0547">Nucleotide-binding</keyword>
<comment type="function">
    <text evidence="10">Acts as one of several non-catalytic accessory components of the cytoplasmic dynein 1 complex that are thought to be involved in linking dynein to cargos and to adapter proteins that regulate dynein function. Cytoplasmic dynein 1 acts as a motor for the intracellular retrograde motility of vesicles and organelles along microtubules. May play a role in binding dynein to membranous organelles or chromosomes.</text>
</comment>
<feature type="region of interest" description="Disordered" evidence="11">
    <location>
        <begin position="351"/>
        <end position="710"/>
    </location>
</feature>
<organism evidence="12 13">
    <name type="scientific">Paragonimus westermani</name>
    <dbReference type="NCBI Taxonomy" id="34504"/>
    <lineage>
        <taxon>Eukaryota</taxon>
        <taxon>Metazoa</taxon>
        <taxon>Spiralia</taxon>
        <taxon>Lophotrochozoa</taxon>
        <taxon>Platyhelminthes</taxon>
        <taxon>Trematoda</taxon>
        <taxon>Digenea</taxon>
        <taxon>Plagiorchiida</taxon>
        <taxon>Troglotremata</taxon>
        <taxon>Troglotrematidae</taxon>
        <taxon>Paragonimus</taxon>
    </lineage>
</organism>
<evidence type="ECO:0000256" key="11">
    <source>
        <dbReference type="SAM" id="MobiDB-lite"/>
    </source>
</evidence>
<feature type="compositionally biased region" description="Polar residues" evidence="11">
    <location>
        <begin position="351"/>
        <end position="360"/>
    </location>
</feature>
<feature type="compositionally biased region" description="Basic and acidic residues" evidence="11">
    <location>
        <begin position="564"/>
        <end position="575"/>
    </location>
</feature>
<dbReference type="GO" id="GO:0000226">
    <property type="term" value="P:microtubule cytoskeleton organization"/>
    <property type="evidence" value="ECO:0007669"/>
    <property type="project" value="TreeGrafter"/>
</dbReference>
<keyword evidence="9 10" id="KW-0206">Cytoskeleton</keyword>
<dbReference type="InterPro" id="IPR008467">
    <property type="entry name" value="Dynein1_light_intermed_chain"/>
</dbReference>
<keyword evidence="6 10" id="KW-0067">ATP-binding</keyword>